<dbReference type="InterPro" id="IPR020846">
    <property type="entry name" value="MFS_dom"/>
</dbReference>
<feature type="transmembrane region" description="Helical" evidence="5">
    <location>
        <begin position="462"/>
        <end position="482"/>
    </location>
</feature>
<accession>A0A1I0LQ07</accession>
<dbReference type="SUPFAM" id="SSF103473">
    <property type="entry name" value="MFS general substrate transporter"/>
    <property type="match status" value="1"/>
</dbReference>
<dbReference type="AlphaFoldDB" id="A0A1I0LQ07"/>
<feature type="transmembrane region" description="Helical" evidence="5">
    <location>
        <begin position="119"/>
        <end position="141"/>
    </location>
</feature>
<dbReference type="PANTHER" id="PTHR42718:SF42">
    <property type="entry name" value="EXPORT PROTEIN"/>
    <property type="match status" value="1"/>
</dbReference>
<feature type="transmembrane region" description="Helical" evidence="5">
    <location>
        <begin position="407"/>
        <end position="426"/>
    </location>
</feature>
<dbReference type="Proteomes" id="UP000199361">
    <property type="component" value="Unassembled WGS sequence"/>
</dbReference>
<evidence type="ECO:0000256" key="1">
    <source>
        <dbReference type="ARBA" id="ARBA00004651"/>
    </source>
</evidence>
<evidence type="ECO:0000256" key="5">
    <source>
        <dbReference type="SAM" id="Phobius"/>
    </source>
</evidence>
<comment type="subcellular location">
    <subcellularLocation>
        <location evidence="1">Cell membrane</location>
        <topology evidence="1">Multi-pass membrane protein</topology>
    </subcellularLocation>
</comment>
<reference evidence="7 8" key="1">
    <citation type="submission" date="2016-10" db="EMBL/GenBank/DDBJ databases">
        <authorList>
            <person name="de Groot N.N."/>
        </authorList>
    </citation>
    <scope>NUCLEOTIDE SEQUENCE [LARGE SCALE GENOMIC DNA]</scope>
    <source>
        <strain evidence="7 8">CGMCC 4.5598</strain>
    </source>
</reference>
<feature type="transmembrane region" description="Helical" evidence="5">
    <location>
        <begin position="238"/>
        <end position="254"/>
    </location>
</feature>
<dbReference type="PROSITE" id="PS00216">
    <property type="entry name" value="SUGAR_TRANSPORT_1"/>
    <property type="match status" value="1"/>
</dbReference>
<gene>
    <name evidence="7" type="ORF">SAMN05421811_120186</name>
</gene>
<dbReference type="InterPro" id="IPR036259">
    <property type="entry name" value="MFS_trans_sf"/>
</dbReference>
<keyword evidence="3 5" id="KW-1133">Transmembrane helix</keyword>
<name>A0A1I0LQ07_9ACTN</name>
<keyword evidence="2 5" id="KW-0812">Transmembrane</keyword>
<feature type="transmembrane region" description="Helical" evidence="5">
    <location>
        <begin position="310"/>
        <end position="331"/>
    </location>
</feature>
<feature type="transmembrane region" description="Helical" evidence="5">
    <location>
        <begin position="338"/>
        <end position="357"/>
    </location>
</feature>
<dbReference type="CDD" id="cd17321">
    <property type="entry name" value="MFS_MMR_MDR_like"/>
    <property type="match status" value="1"/>
</dbReference>
<dbReference type="STRING" id="568860.SAMN05421811_120186"/>
<feature type="domain" description="Major facilitator superfamily (MFS) profile" evidence="6">
    <location>
        <begin position="28"/>
        <end position="486"/>
    </location>
</feature>
<feature type="transmembrane region" description="Helical" evidence="5">
    <location>
        <begin position="275"/>
        <end position="298"/>
    </location>
</feature>
<feature type="transmembrane region" description="Helical" evidence="5">
    <location>
        <begin position="26"/>
        <end position="46"/>
    </location>
</feature>
<dbReference type="Gene3D" id="1.20.1250.20">
    <property type="entry name" value="MFS general substrate transporter like domains"/>
    <property type="match status" value="1"/>
</dbReference>
<dbReference type="GO" id="GO:0005886">
    <property type="term" value="C:plasma membrane"/>
    <property type="evidence" value="ECO:0007669"/>
    <property type="project" value="UniProtKB-SubCell"/>
</dbReference>
<dbReference type="Pfam" id="PF07690">
    <property type="entry name" value="MFS_1"/>
    <property type="match status" value="1"/>
</dbReference>
<feature type="transmembrane region" description="Helical" evidence="5">
    <location>
        <begin position="66"/>
        <end position="85"/>
    </location>
</feature>
<keyword evidence="4 5" id="KW-0472">Membrane</keyword>
<evidence type="ECO:0000313" key="7">
    <source>
        <dbReference type="EMBL" id="SEU42925.1"/>
    </source>
</evidence>
<sequence length="497" mass="51638">MHSHTVRGSSYSVRVTSNTVRDPRRWWILFVLCLALLVLVVDNTVLNLAIPSLNKEMGATPSDIQWIIDAYVLAYAGLLLTSGALSDRYGRRRLLVIGLVFFGGASLLAVLVTEPWQLIAARALMGVGGSLVMPSTLSILLTVFDEDERRKAMAAWSAVALVGLVSGPTLGGFLLAHYWWGSIFLLNVPIAAVAVVAALVLMPESRSASRRIDPVGVVLSTAGLTAGVYVIIEREWNIPVIAVAVLALAAFVVWERRQDQPMLPLHLFADRNFGGASFSILLMSFGAGAVMLMLSQYLQFVLGYSEIQAGLAMLPYAAAAAVFNGVGAALGQRVGNRTLVGAGLTLMAGGFAVMALTTGYGGLLTGLIVMGVGGGLAGPSAYASLMNAIPVEHAGVGSALNDTVQQVGVALSIAVLGSVLAGRYTAEMPAGLPEAARESIGGAHLAGLAEPANAAFTSAMHLGSWVGAAFCVAAALLAVSVLRPAKPAADQEPVYSS</sequence>
<keyword evidence="8" id="KW-1185">Reference proteome</keyword>
<dbReference type="InterPro" id="IPR011701">
    <property type="entry name" value="MFS"/>
</dbReference>
<evidence type="ECO:0000313" key="8">
    <source>
        <dbReference type="Proteomes" id="UP000199361"/>
    </source>
</evidence>
<dbReference type="InterPro" id="IPR005829">
    <property type="entry name" value="Sugar_transporter_CS"/>
</dbReference>
<feature type="transmembrane region" description="Helical" evidence="5">
    <location>
        <begin position="94"/>
        <end position="113"/>
    </location>
</feature>
<evidence type="ECO:0000256" key="4">
    <source>
        <dbReference type="ARBA" id="ARBA00023136"/>
    </source>
</evidence>
<feature type="transmembrane region" description="Helical" evidence="5">
    <location>
        <begin position="214"/>
        <end position="232"/>
    </location>
</feature>
<dbReference type="PROSITE" id="PS50850">
    <property type="entry name" value="MFS"/>
    <property type="match status" value="1"/>
</dbReference>
<dbReference type="EMBL" id="FOHX01000020">
    <property type="protein sequence ID" value="SEU42925.1"/>
    <property type="molecule type" value="Genomic_DNA"/>
</dbReference>
<evidence type="ECO:0000259" key="6">
    <source>
        <dbReference type="PROSITE" id="PS50850"/>
    </source>
</evidence>
<feature type="transmembrane region" description="Helical" evidence="5">
    <location>
        <begin position="363"/>
        <end position="386"/>
    </location>
</feature>
<dbReference type="PANTHER" id="PTHR42718">
    <property type="entry name" value="MAJOR FACILITATOR SUPERFAMILY MULTIDRUG TRANSPORTER MFSC"/>
    <property type="match status" value="1"/>
</dbReference>
<evidence type="ECO:0000256" key="2">
    <source>
        <dbReference type="ARBA" id="ARBA00022692"/>
    </source>
</evidence>
<dbReference type="GO" id="GO:0022857">
    <property type="term" value="F:transmembrane transporter activity"/>
    <property type="evidence" value="ECO:0007669"/>
    <property type="project" value="InterPro"/>
</dbReference>
<dbReference type="Gene3D" id="1.20.1720.10">
    <property type="entry name" value="Multidrug resistance protein D"/>
    <property type="match status" value="1"/>
</dbReference>
<protein>
    <submittedName>
        <fullName evidence="7">Drug resistance transporter, EmrB/QacA subfamily</fullName>
    </submittedName>
</protein>
<evidence type="ECO:0000256" key="3">
    <source>
        <dbReference type="ARBA" id="ARBA00022989"/>
    </source>
</evidence>
<organism evidence="7 8">
    <name type="scientific">Nonomuraea wenchangensis</name>
    <dbReference type="NCBI Taxonomy" id="568860"/>
    <lineage>
        <taxon>Bacteria</taxon>
        <taxon>Bacillati</taxon>
        <taxon>Actinomycetota</taxon>
        <taxon>Actinomycetes</taxon>
        <taxon>Streptosporangiales</taxon>
        <taxon>Streptosporangiaceae</taxon>
        <taxon>Nonomuraea</taxon>
    </lineage>
</organism>
<feature type="transmembrane region" description="Helical" evidence="5">
    <location>
        <begin position="153"/>
        <end position="176"/>
    </location>
</feature>
<proteinExistence type="predicted"/>
<feature type="transmembrane region" description="Helical" evidence="5">
    <location>
        <begin position="182"/>
        <end position="202"/>
    </location>
</feature>